<dbReference type="PROSITE" id="PS51194">
    <property type="entry name" value="HELICASE_CTER"/>
    <property type="match status" value="1"/>
</dbReference>
<evidence type="ECO:0000256" key="7">
    <source>
        <dbReference type="ARBA" id="ARBA00023204"/>
    </source>
</evidence>
<dbReference type="Pfam" id="PF00271">
    <property type="entry name" value="Helicase_C"/>
    <property type="match status" value="1"/>
</dbReference>
<dbReference type="InterPro" id="IPR012340">
    <property type="entry name" value="NA-bd_OB-fold"/>
</dbReference>
<dbReference type="InterPro" id="IPR014001">
    <property type="entry name" value="Helicase_ATP-bd"/>
</dbReference>
<evidence type="ECO:0000256" key="2">
    <source>
        <dbReference type="ARBA" id="ARBA00022763"/>
    </source>
</evidence>
<dbReference type="PANTHER" id="PTHR47964">
    <property type="entry name" value="ATP-DEPENDENT DNA HELICASE HOMOLOG RECG, CHLOROPLASTIC"/>
    <property type="match status" value="1"/>
</dbReference>
<dbReference type="Proteomes" id="UP000255423">
    <property type="component" value="Unassembled WGS sequence"/>
</dbReference>
<dbReference type="PROSITE" id="PS51192">
    <property type="entry name" value="HELICASE_ATP_BIND_1"/>
    <property type="match status" value="1"/>
</dbReference>
<evidence type="ECO:0000256" key="5">
    <source>
        <dbReference type="ARBA" id="ARBA00022840"/>
    </source>
</evidence>
<keyword evidence="2" id="KW-0227">DNA damage</keyword>
<dbReference type="SMART" id="SM00490">
    <property type="entry name" value="HELICc"/>
    <property type="match status" value="1"/>
</dbReference>
<reference evidence="11 12" key="1">
    <citation type="submission" date="2017-08" db="EMBL/GenBank/DDBJ databases">
        <authorList>
            <person name="de Groot N.N."/>
        </authorList>
    </citation>
    <scope>NUCLEOTIDE SEQUENCE [LARGE SCALE GENOMIC DNA]</scope>
    <source>
        <strain evidence="11 12">HM2</strain>
    </source>
</reference>
<evidence type="ECO:0000259" key="10">
    <source>
        <dbReference type="PROSITE" id="PS51194"/>
    </source>
</evidence>
<accession>A0A380RWZ7</accession>
<evidence type="ECO:0000256" key="6">
    <source>
        <dbReference type="ARBA" id="ARBA00023125"/>
    </source>
</evidence>
<dbReference type="SUPFAM" id="SSF52540">
    <property type="entry name" value="P-loop containing nucleoside triphosphate hydrolases"/>
    <property type="match status" value="2"/>
</dbReference>
<evidence type="ECO:0000256" key="4">
    <source>
        <dbReference type="ARBA" id="ARBA00022806"/>
    </source>
</evidence>
<protein>
    <recommendedName>
        <fullName evidence="8">Probable DNA 3'-5' helicase RecG</fullName>
    </recommendedName>
</protein>
<dbReference type="PANTHER" id="PTHR47964:SF1">
    <property type="entry name" value="ATP-DEPENDENT DNA HELICASE HOMOLOG RECG, CHLOROPLASTIC"/>
    <property type="match status" value="1"/>
</dbReference>
<keyword evidence="6" id="KW-0238">DNA-binding</keyword>
<dbReference type="GO" id="GO:0003678">
    <property type="term" value="F:DNA helicase activity"/>
    <property type="evidence" value="ECO:0007669"/>
    <property type="project" value="TreeGrafter"/>
</dbReference>
<evidence type="ECO:0000259" key="9">
    <source>
        <dbReference type="PROSITE" id="PS51192"/>
    </source>
</evidence>
<feature type="domain" description="Helicase C-terminal" evidence="10">
    <location>
        <begin position="453"/>
        <end position="631"/>
    </location>
</feature>
<keyword evidence="4 11" id="KW-0347">Helicase</keyword>
<keyword evidence="3" id="KW-0378">Hydrolase</keyword>
<dbReference type="GO" id="GO:0003677">
    <property type="term" value="F:DNA binding"/>
    <property type="evidence" value="ECO:0007669"/>
    <property type="project" value="UniProtKB-KW"/>
</dbReference>
<dbReference type="SMART" id="SM00487">
    <property type="entry name" value="DEXDc"/>
    <property type="match status" value="1"/>
</dbReference>
<gene>
    <name evidence="11" type="ORF">SAMN05661053_1318</name>
</gene>
<keyword evidence="1" id="KW-0547">Nucleotide-binding</keyword>
<dbReference type="InterPro" id="IPR001650">
    <property type="entry name" value="Helicase_C-like"/>
</dbReference>
<evidence type="ECO:0000256" key="8">
    <source>
        <dbReference type="ARBA" id="ARBA00049819"/>
    </source>
</evidence>
<dbReference type="Pfam" id="PF19833">
    <property type="entry name" value="RecG_dom3_C"/>
    <property type="match status" value="1"/>
</dbReference>
<dbReference type="Gene3D" id="2.40.50.140">
    <property type="entry name" value="Nucleic acid-binding proteins"/>
    <property type="match status" value="1"/>
</dbReference>
<keyword evidence="5" id="KW-0067">ATP-binding</keyword>
<dbReference type="InterPro" id="IPR033454">
    <property type="entry name" value="RecG_wedge"/>
</dbReference>
<dbReference type="GO" id="GO:0016787">
    <property type="term" value="F:hydrolase activity"/>
    <property type="evidence" value="ECO:0007669"/>
    <property type="project" value="UniProtKB-KW"/>
</dbReference>
<dbReference type="Pfam" id="PF00270">
    <property type="entry name" value="DEAD"/>
    <property type="match status" value="1"/>
</dbReference>
<dbReference type="Pfam" id="PF17191">
    <property type="entry name" value="RecG_wedge"/>
    <property type="match status" value="1"/>
</dbReference>
<dbReference type="InterPro" id="IPR045562">
    <property type="entry name" value="RecG_dom3_C"/>
</dbReference>
<dbReference type="RefSeq" id="WP_109572510.1">
    <property type="nucleotide sequence ID" value="NZ_UHJL01000001.1"/>
</dbReference>
<dbReference type="InterPro" id="IPR047112">
    <property type="entry name" value="RecG/Mfd"/>
</dbReference>
<dbReference type="GO" id="GO:0006281">
    <property type="term" value="P:DNA repair"/>
    <property type="evidence" value="ECO:0007669"/>
    <property type="project" value="UniProtKB-KW"/>
</dbReference>
<dbReference type="InterPro" id="IPR027417">
    <property type="entry name" value="P-loop_NTPase"/>
</dbReference>
<proteinExistence type="predicted"/>
<evidence type="ECO:0000313" key="11">
    <source>
        <dbReference type="EMBL" id="SUQ20066.1"/>
    </source>
</evidence>
<keyword evidence="7" id="KW-0234">DNA repair</keyword>
<sequence>MDLSSLPGLGPKRLEKLNKSGLSTIADLLYNIPRTYLDQTKVSKIAELHDGDRAVVIGIITRAGIVKGRMSRFMAVLTDGTAEISLLFFRGTRFIANRVKPGTRWLVSGTVGSYRGLQLVHPDMQPFDEGEAFNGQILPVYPISEVCREAKMEQRFFRNLYKTIFNFPGLTLPNACPRELTDYLHFAPVMDNLRALHMPKDFDSIYKAKRELKILELLPFCLRMVKRRENQKIRGHERQIDLGNVMAAKARLPFQLTAGQDAALNTIIDGLNGKKQFHALLQGDVGCGKTVVAMLAIMAVCGAGEQCALMVPTDILARQHFKSLKMFFDAAGIRVHLLVGATPAAEKKVILGELQMGLCNVVIGTHALFSKDVFFAKLGLVIIDEQHRFGVSQREALLAKGDYPDMLVMSATPIPRSLAMTLYGDLKVISIKEKPAGRKPIKTRLVNAAKRESMKQFICKEAAGGNLCYWIASRVNADGSDNADESSARSVDDIVNEMRSFIAAFGHTDVSIAKLKVAGVHGQMDDTQRDEIIKQFAAGEIQILVATTVIEVGVNVPAANLMVIDQPDRFGLAQLHQLRGRVGRGNQEAWCFLMTPEGEAAETSMERLSQFAATEDGFEIAELDLKTRGAGNLEGNEQSGAWVFRWFDWIHDQELISQTLERAEHILKDGSAFNETAKEKIQTWYNEKPSANEDGVH</sequence>
<dbReference type="EMBL" id="UHJL01000001">
    <property type="protein sequence ID" value="SUQ20066.1"/>
    <property type="molecule type" value="Genomic_DNA"/>
</dbReference>
<evidence type="ECO:0000313" key="12">
    <source>
        <dbReference type="Proteomes" id="UP000255423"/>
    </source>
</evidence>
<name>A0A380RWZ7_FIBSU</name>
<feature type="domain" description="Helicase ATP-binding" evidence="9">
    <location>
        <begin position="270"/>
        <end position="431"/>
    </location>
</feature>
<evidence type="ECO:0000256" key="1">
    <source>
        <dbReference type="ARBA" id="ARBA00022741"/>
    </source>
</evidence>
<organism evidence="11 12">
    <name type="scientific">Fibrobacter succinogenes</name>
    <name type="common">Bacteroides succinogenes</name>
    <dbReference type="NCBI Taxonomy" id="833"/>
    <lineage>
        <taxon>Bacteria</taxon>
        <taxon>Pseudomonadati</taxon>
        <taxon>Fibrobacterota</taxon>
        <taxon>Fibrobacteria</taxon>
        <taxon>Fibrobacterales</taxon>
        <taxon>Fibrobacteraceae</taxon>
        <taxon>Fibrobacter</taxon>
    </lineage>
</organism>
<dbReference type="Gene3D" id="3.40.50.300">
    <property type="entry name" value="P-loop containing nucleotide triphosphate hydrolases"/>
    <property type="match status" value="2"/>
</dbReference>
<evidence type="ECO:0000256" key="3">
    <source>
        <dbReference type="ARBA" id="ARBA00022801"/>
    </source>
</evidence>
<dbReference type="InterPro" id="IPR011545">
    <property type="entry name" value="DEAD/DEAH_box_helicase_dom"/>
</dbReference>
<dbReference type="SUPFAM" id="SSF50249">
    <property type="entry name" value="Nucleic acid-binding proteins"/>
    <property type="match status" value="1"/>
</dbReference>
<dbReference type="AlphaFoldDB" id="A0A380RWZ7"/>
<dbReference type="CDD" id="cd04488">
    <property type="entry name" value="RecG_wedge_OBF"/>
    <property type="match status" value="1"/>
</dbReference>
<dbReference type="GO" id="GO:0005524">
    <property type="term" value="F:ATP binding"/>
    <property type="evidence" value="ECO:0007669"/>
    <property type="project" value="UniProtKB-KW"/>
</dbReference>